<evidence type="ECO:0000313" key="4">
    <source>
        <dbReference type="Proteomes" id="UP000612282"/>
    </source>
</evidence>
<evidence type="ECO:0000313" key="3">
    <source>
        <dbReference type="EMBL" id="GID61090.1"/>
    </source>
</evidence>
<dbReference type="Proteomes" id="UP000612282">
    <property type="component" value="Unassembled WGS sequence"/>
</dbReference>
<evidence type="ECO:0000256" key="1">
    <source>
        <dbReference type="SAM" id="MobiDB-lite"/>
    </source>
</evidence>
<keyword evidence="4" id="KW-1185">Reference proteome</keyword>
<feature type="region of interest" description="Disordered" evidence="1">
    <location>
        <begin position="37"/>
        <end position="71"/>
    </location>
</feature>
<feature type="compositionally biased region" description="Low complexity" evidence="1">
    <location>
        <begin position="43"/>
        <end position="56"/>
    </location>
</feature>
<dbReference type="PROSITE" id="PS51257">
    <property type="entry name" value="PROKAR_LIPOPROTEIN"/>
    <property type="match status" value="1"/>
</dbReference>
<dbReference type="EMBL" id="BOMG01000119">
    <property type="protein sequence ID" value="GID61090.1"/>
    <property type="molecule type" value="Genomic_DNA"/>
</dbReference>
<protein>
    <recommendedName>
        <fullName evidence="5">Lipoprotein</fullName>
    </recommendedName>
</protein>
<evidence type="ECO:0000256" key="2">
    <source>
        <dbReference type="SAM" id="SignalP"/>
    </source>
</evidence>
<keyword evidence="2" id="KW-0732">Signal</keyword>
<gene>
    <name evidence="3" type="ORF">Aco03nite_094940</name>
</gene>
<feature type="compositionally biased region" description="Gly residues" evidence="1">
    <location>
        <begin position="57"/>
        <end position="71"/>
    </location>
</feature>
<proteinExistence type="predicted"/>
<organism evidence="3 4">
    <name type="scientific">Actinoplanes couchii</name>
    <dbReference type="NCBI Taxonomy" id="403638"/>
    <lineage>
        <taxon>Bacteria</taxon>
        <taxon>Bacillati</taxon>
        <taxon>Actinomycetota</taxon>
        <taxon>Actinomycetes</taxon>
        <taxon>Micromonosporales</taxon>
        <taxon>Micromonosporaceae</taxon>
        <taxon>Actinoplanes</taxon>
    </lineage>
</organism>
<evidence type="ECO:0008006" key="5">
    <source>
        <dbReference type="Google" id="ProtNLM"/>
    </source>
</evidence>
<feature type="chain" id="PRO_5046691432" description="Lipoprotein" evidence="2">
    <location>
        <begin position="21"/>
        <end position="240"/>
    </location>
</feature>
<feature type="signal peptide" evidence="2">
    <location>
        <begin position="1"/>
        <end position="20"/>
    </location>
</feature>
<sequence length="240" mass="23881">MRMRRTVVAAGLVAGLVLLAGCQGGFERVDGLASPDGAGHVDGSSSGQSGSVTGESAPGGAGPGGAGPGGVASGGVASDGALLDEKLRRRGVTPVLGPDGLGGLKLGTPMAVAVESGLLAVDSLSAARMVCNDEYKVAAAGSAESPVVFDIHRVLVSLVAFPGVATPEGDGLGSSVTAVRKAYPDLQMVPESDFGAASGGSWGFVSVPGNDRAGYYFGVLDDRVARIKLQLDRTDCHPMM</sequence>
<reference evidence="3 4" key="1">
    <citation type="submission" date="2021-01" db="EMBL/GenBank/DDBJ databases">
        <title>Whole genome shotgun sequence of Actinoplanes couchii NBRC 106145.</title>
        <authorList>
            <person name="Komaki H."/>
            <person name="Tamura T."/>
        </authorList>
    </citation>
    <scope>NUCLEOTIDE SEQUENCE [LARGE SCALE GENOMIC DNA]</scope>
    <source>
        <strain evidence="3 4">NBRC 106145</strain>
    </source>
</reference>
<name>A0ABQ3XRF8_9ACTN</name>
<accession>A0ABQ3XRF8</accession>
<comment type="caution">
    <text evidence="3">The sequence shown here is derived from an EMBL/GenBank/DDBJ whole genome shotgun (WGS) entry which is preliminary data.</text>
</comment>